<name>A0A9D1VVN1_9FIRM</name>
<comment type="caution">
    <text evidence="1">The sequence shown here is derived from an EMBL/GenBank/DDBJ whole genome shotgun (WGS) entry which is preliminary data.</text>
</comment>
<gene>
    <name evidence="1" type="ORF">H9981_00235</name>
</gene>
<evidence type="ECO:0000313" key="1">
    <source>
        <dbReference type="EMBL" id="HIX47445.1"/>
    </source>
</evidence>
<reference evidence="1" key="2">
    <citation type="submission" date="2021-04" db="EMBL/GenBank/DDBJ databases">
        <authorList>
            <person name="Gilroy R."/>
        </authorList>
    </citation>
    <scope>NUCLEOTIDE SEQUENCE</scope>
    <source>
        <strain evidence="1">ChiSjej5B23-15282</strain>
    </source>
</reference>
<protein>
    <submittedName>
        <fullName evidence="1">Uncharacterized protein</fullName>
    </submittedName>
</protein>
<dbReference type="Proteomes" id="UP000824243">
    <property type="component" value="Unassembled WGS sequence"/>
</dbReference>
<proteinExistence type="predicted"/>
<reference evidence="1" key="1">
    <citation type="journal article" date="2021" name="PeerJ">
        <title>Extensive microbial diversity within the chicken gut microbiome revealed by metagenomics and culture.</title>
        <authorList>
            <person name="Gilroy R."/>
            <person name="Ravi A."/>
            <person name="Getino M."/>
            <person name="Pursley I."/>
            <person name="Horton D.L."/>
            <person name="Alikhan N.F."/>
            <person name="Baker D."/>
            <person name="Gharbi K."/>
            <person name="Hall N."/>
            <person name="Watson M."/>
            <person name="Adriaenssens E.M."/>
            <person name="Foster-Nyarko E."/>
            <person name="Jarju S."/>
            <person name="Secka A."/>
            <person name="Antonio M."/>
            <person name="Oren A."/>
            <person name="Chaudhuri R.R."/>
            <person name="La Ragione R."/>
            <person name="Hildebrand F."/>
            <person name="Pallen M.J."/>
        </authorList>
    </citation>
    <scope>NUCLEOTIDE SEQUENCE</scope>
    <source>
        <strain evidence="1">ChiSjej5B23-15282</strain>
    </source>
</reference>
<dbReference type="EMBL" id="DXFA01000006">
    <property type="protein sequence ID" value="HIX47445.1"/>
    <property type="molecule type" value="Genomic_DNA"/>
</dbReference>
<dbReference type="AlphaFoldDB" id="A0A9D1VVN1"/>
<accession>A0A9D1VVN1</accession>
<evidence type="ECO:0000313" key="2">
    <source>
        <dbReference type="Proteomes" id="UP000824243"/>
    </source>
</evidence>
<sequence>MPGAALDLDFSMLLADELRDAYGIQSVGTVTLTMEFENQEGEKIGDPAMITVENPNAVSEFSQEGEEVYNSESIRIVMKDVIEDDSEYSGDMYVLLMVENKTSENITITDVYDSLAVNGYMMDSIISPVNIKGGSSAIMKIQLWQSDLEKNSIEDISDISQVEIGIQVMQGDYIIEETKLDMSI</sequence>
<organism evidence="1 2">
    <name type="scientific">Candidatus Mediterraneibacter caccavium</name>
    <dbReference type="NCBI Taxonomy" id="2838661"/>
    <lineage>
        <taxon>Bacteria</taxon>
        <taxon>Bacillati</taxon>
        <taxon>Bacillota</taxon>
        <taxon>Clostridia</taxon>
        <taxon>Lachnospirales</taxon>
        <taxon>Lachnospiraceae</taxon>
        <taxon>Mediterraneibacter</taxon>
    </lineage>
</organism>